<keyword evidence="2 7" id="KW-0808">Transferase</keyword>
<dbReference type="SUPFAM" id="SSF53613">
    <property type="entry name" value="Ribokinase-like"/>
    <property type="match status" value="1"/>
</dbReference>
<comment type="caution">
    <text evidence="7">The sequence shown here is derived from an EMBL/GenBank/DDBJ whole genome shotgun (WGS) entry which is preliminary data.</text>
</comment>
<reference evidence="7 8" key="1">
    <citation type="submission" date="2021-01" db="EMBL/GenBank/DDBJ databases">
        <title>011410 draft genome.</title>
        <authorList>
            <person name="Lang L."/>
        </authorList>
    </citation>
    <scope>NUCLEOTIDE SEQUENCE [LARGE SCALE GENOMIC DNA]</scope>
    <source>
        <strain evidence="7 8">KCTC 42845</strain>
    </source>
</reference>
<keyword evidence="5" id="KW-0067">ATP-binding</keyword>
<evidence type="ECO:0000256" key="3">
    <source>
        <dbReference type="ARBA" id="ARBA00022741"/>
    </source>
</evidence>
<dbReference type="GO" id="GO:0008478">
    <property type="term" value="F:pyridoxal kinase activity"/>
    <property type="evidence" value="ECO:0007669"/>
    <property type="project" value="UniProtKB-EC"/>
</dbReference>
<evidence type="ECO:0000256" key="4">
    <source>
        <dbReference type="ARBA" id="ARBA00022777"/>
    </source>
</evidence>
<dbReference type="EMBL" id="JAESHT010000010">
    <property type="protein sequence ID" value="MBL3674308.1"/>
    <property type="molecule type" value="Genomic_DNA"/>
</dbReference>
<sequence length="278" mass="28902">MKPPLVISIQSQVVHGHVGNSAAVFPMQAAGLEVAAIPTVIFSNTPDYPTLRGAPLPPDLFADLLLGAWERGLPQRAEWLMTGYIGSVEVALLAADFVVRAKAANPALRYLCDPVMGDHGPGLYVPAELAEVMRDRLLPLADLATPNSFELGHLTGPAILGMGDLHTAAAALRMAPGATLIATGCVLDDTAPDHLESVILGPGGATRHPIRRLPVALPGTGDLFAGLVIASLGRGRSLQQAVDAAQQLTSVALAHAERIGAQEVVLSEPGFRAALLTL</sequence>
<dbReference type="InterPro" id="IPR029056">
    <property type="entry name" value="Ribokinase-like"/>
</dbReference>
<dbReference type="CDD" id="cd01173">
    <property type="entry name" value="pyridoxal_pyridoxamine_kinase"/>
    <property type="match status" value="1"/>
</dbReference>
<evidence type="ECO:0000256" key="2">
    <source>
        <dbReference type="ARBA" id="ARBA00022679"/>
    </source>
</evidence>
<dbReference type="InterPro" id="IPR013749">
    <property type="entry name" value="PM/HMP-P_kinase-1"/>
</dbReference>
<dbReference type="RefSeq" id="WP_191310628.1">
    <property type="nucleotide sequence ID" value="NZ_BNCL01000009.1"/>
</dbReference>
<gene>
    <name evidence="7" type="primary">pdxY</name>
    <name evidence="7" type="ORF">JL111_12510</name>
</gene>
<dbReference type="PANTHER" id="PTHR10534">
    <property type="entry name" value="PYRIDOXAL KINASE"/>
    <property type="match status" value="1"/>
</dbReference>
<name>A0ABS1S6G7_9RHOB</name>
<dbReference type="EC" id="2.7.1.35" evidence="1"/>
<evidence type="ECO:0000259" key="6">
    <source>
        <dbReference type="Pfam" id="PF08543"/>
    </source>
</evidence>
<dbReference type="PANTHER" id="PTHR10534:SF2">
    <property type="entry name" value="PYRIDOXAL KINASE"/>
    <property type="match status" value="1"/>
</dbReference>
<evidence type="ECO:0000313" key="8">
    <source>
        <dbReference type="Proteomes" id="UP000644749"/>
    </source>
</evidence>
<dbReference type="Proteomes" id="UP000644749">
    <property type="component" value="Unassembled WGS sequence"/>
</dbReference>
<protein>
    <recommendedName>
        <fullName evidence="1">pyridoxal kinase</fullName>
        <ecNumber evidence="1">2.7.1.35</ecNumber>
    </recommendedName>
</protein>
<dbReference type="NCBIfam" id="TIGR00687">
    <property type="entry name" value="pyridox_kin"/>
    <property type="match status" value="1"/>
</dbReference>
<dbReference type="InterPro" id="IPR004625">
    <property type="entry name" value="PyrdxlKinase"/>
</dbReference>
<keyword evidence="3" id="KW-0547">Nucleotide-binding</keyword>
<evidence type="ECO:0000256" key="5">
    <source>
        <dbReference type="ARBA" id="ARBA00022840"/>
    </source>
</evidence>
<accession>A0ABS1S6G7</accession>
<organism evidence="7 8">
    <name type="scientific">Paracoccus aerius</name>
    <dbReference type="NCBI Taxonomy" id="1915382"/>
    <lineage>
        <taxon>Bacteria</taxon>
        <taxon>Pseudomonadati</taxon>
        <taxon>Pseudomonadota</taxon>
        <taxon>Alphaproteobacteria</taxon>
        <taxon>Rhodobacterales</taxon>
        <taxon>Paracoccaceae</taxon>
        <taxon>Paracoccus</taxon>
    </lineage>
</organism>
<dbReference type="Pfam" id="PF08543">
    <property type="entry name" value="Phos_pyr_kin"/>
    <property type="match status" value="1"/>
</dbReference>
<dbReference type="Gene3D" id="3.40.1190.20">
    <property type="match status" value="1"/>
</dbReference>
<keyword evidence="8" id="KW-1185">Reference proteome</keyword>
<feature type="domain" description="Pyridoxamine kinase/Phosphomethylpyrimidine kinase" evidence="6">
    <location>
        <begin position="82"/>
        <end position="262"/>
    </location>
</feature>
<evidence type="ECO:0000313" key="7">
    <source>
        <dbReference type="EMBL" id="MBL3674308.1"/>
    </source>
</evidence>
<proteinExistence type="predicted"/>
<keyword evidence="4 7" id="KW-0418">Kinase</keyword>
<evidence type="ECO:0000256" key="1">
    <source>
        <dbReference type="ARBA" id="ARBA00012104"/>
    </source>
</evidence>